<dbReference type="AlphaFoldDB" id="G4RMQ2"/>
<dbReference type="GeneID" id="11263004"/>
<dbReference type="eggNOG" id="arCOG03962">
    <property type="taxonomic scope" value="Archaea"/>
</dbReference>
<dbReference type="SUPFAM" id="SSF55797">
    <property type="entry name" value="PR-1-like"/>
    <property type="match status" value="1"/>
</dbReference>
<evidence type="ECO:0000313" key="2">
    <source>
        <dbReference type="Proteomes" id="UP000002654"/>
    </source>
</evidence>
<sequence>MRRLALALTALLAVLLLLYARPALHTAWEVAQEGLNAIRVNATQLEGAVQSALQRLFTYLNATLSSIHIRTLPPVPPEETYNVTLTPLQKFALDYLNEVREREGVPPVQWMPLKTPQFRAEYMLKTGIYSHYDAEGREPTYYYTLLDGGKYAVGENIAAMGCGGSIYLLQRYGCHINVTGFISWAINAMVYNDSGSHWGHRISLLNPCNNYVSIGLAYNSSKVFLTIYMVSKWVRWIKPPTYNGSRFTAEGYVNDTFGSTYYVVVFYYAPNSSYVKLHHYDWGTPIATFTIYPEGKNGAFWLIDVDVPFKAQRPGLYTFVILGYYEKNIIWEPRPGERESSEREECPLDTYTIEVS</sequence>
<dbReference type="RefSeq" id="WP_014127981.1">
    <property type="nucleotide sequence ID" value="NC_016070.1"/>
</dbReference>
<name>G4RMQ2_THETK</name>
<dbReference type="PATRIC" id="fig|768679.9.peg.2139"/>
<proteinExistence type="predicted"/>
<dbReference type="PaxDb" id="768679-TTX_2116"/>
<dbReference type="OrthoDB" id="43989at2157"/>
<keyword evidence="2" id="KW-1185">Reference proteome</keyword>
<reference evidence="1 2" key="1">
    <citation type="journal article" date="2011" name="PLoS ONE">
        <title>The complete genome sequence of Thermoproteus tenax: a physiologically versatile member of the Crenarchaeota.</title>
        <authorList>
            <person name="Siebers B."/>
            <person name="Zaparty M."/>
            <person name="Raddatz G."/>
            <person name="Tjaden B."/>
            <person name="Albers S.V."/>
            <person name="Bell S.D."/>
            <person name="Blombach F."/>
            <person name="Kletzin A."/>
            <person name="Kyrpides N."/>
            <person name="Lanz C."/>
            <person name="Plagens A."/>
            <person name="Rampp M."/>
            <person name="Rosinus A."/>
            <person name="von Jan M."/>
            <person name="Makarova K.S."/>
            <person name="Klenk H.P."/>
            <person name="Schuster S.C."/>
            <person name="Hensel R."/>
        </authorList>
    </citation>
    <scope>NUCLEOTIDE SEQUENCE [LARGE SCALE GENOMIC DNA]</scope>
    <source>
        <strain evidence="2">ATCC 35583 / DSM 2078 / JCM 9277 / NBRC 100435 / Kra 1</strain>
    </source>
</reference>
<dbReference type="CDD" id="cd05379">
    <property type="entry name" value="CAP_bacterial"/>
    <property type="match status" value="1"/>
</dbReference>
<dbReference type="HOGENOM" id="CLU_777606_0_0_2"/>
<accession>G4RMQ2</accession>
<gene>
    <name evidence="1" type="ordered locus">TTX_2116</name>
</gene>
<protein>
    <submittedName>
        <fullName evidence="1">Uncharacterized protein with SCP/PR1 domains</fullName>
    </submittedName>
</protein>
<dbReference type="KEGG" id="ttn:TTX_2116"/>
<dbReference type="Proteomes" id="UP000002654">
    <property type="component" value="Chromosome"/>
</dbReference>
<evidence type="ECO:0000313" key="1">
    <source>
        <dbReference type="EMBL" id="CCC82728.1"/>
    </source>
</evidence>
<dbReference type="STRING" id="768679.TTX_2116"/>
<organism evidence="1 2">
    <name type="scientific">Thermoproteus tenax (strain ATCC 35583 / DSM 2078 / JCM 9277 / NBRC 100435 / Kra 1)</name>
    <dbReference type="NCBI Taxonomy" id="768679"/>
    <lineage>
        <taxon>Archaea</taxon>
        <taxon>Thermoproteota</taxon>
        <taxon>Thermoprotei</taxon>
        <taxon>Thermoproteales</taxon>
        <taxon>Thermoproteaceae</taxon>
        <taxon>Thermoproteus</taxon>
    </lineage>
</organism>
<dbReference type="Gene3D" id="3.40.33.10">
    <property type="entry name" value="CAP"/>
    <property type="match status" value="1"/>
</dbReference>
<dbReference type="EMBL" id="FN869859">
    <property type="protein sequence ID" value="CCC82728.1"/>
    <property type="molecule type" value="Genomic_DNA"/>
</dbReference>
<dbReference type="InterPro" id="IPR035940">
    <property type="entry name" value="CAP_sf"/>
</dbReference>